<dbReference type="AlphaFoldDB" id="A0AA38GJE6"/>
<dbReference type="EMBL" id="JAHRHJ020000003">
    <property type="protein sequence ID" value="KAH9322889.1"/>
    <property type="molecule type" value="Genomic_DNA"/>
</dbReference>
<reference evidence="2 3" key="1">
    <citation type="journal article" date="2021" name="Nat. Plants">
        <title>The Taxus genome provides insights into paclitaxel biosynthesis.</title>
        <authorList>
            <person name="Xiong X."/>
            <person name="Gou J."/>
            <person name="Liao Q."/>
            <person name="Li Y."/>
            <person name="Zhou Q."/>
            <person name="Bi G."/>
            <person name="Li C."/>
            <person name="Du R."/>
            <person name="Wang X."/>
            <person name="Sun T."/>
            <person name="Guo L."/>
            <person name="Liang H."/>
            <person name="Lu P."/>
            <person name="Wu Y."/>
            <person name="Zhang Z."/>
            <person name="Ro D.K."/>
            <person name="Shang Y."/>
            <person name="Huang S."/>
            <person name="Yan J."/>
        </authorList>
    </citation>
    <scope>NUCLEOTIDE SEQUENCE [LARGE SCALE GENOMIC DNA]</scope>
    <source>
        <strain evidence="2">Ta-2019</strain>
    </source>
</reference>
<feature type="non-terminal residue" evidence="2">
    <location>
        <position position="160"/>
    </location>
</feature>
<sequence>MGNCMQSRVRVCVETGDQVIKVMRMDGKMLEYNPPLLVGDLLIENGNHMVVHSQNLSDALPHDHKLEGGHLYYLIPMEADKNGGGTVTVEDLGPSGGADNGLRLKIVVSKEQLKALLSDGFLKEKLMEQLLLRQLQSRAQQEESDVSNRRWTPSLEKIPE</sequence>
<dbReference type="PANTHER" id="PTHR33148:SF33">
    <property type="entry name" value="DUF4228 DOMAIN PROTEIN"/>
    <property type="match status" value="1"/>
</dbReference>
<keyword evidence="3" id="KW-1185">Reference proteome</keyword>
<dbReference type="InterPro" id="IPR025322">
    <property type="entry name" value="PADRE_dom"/>
</dbReference>
<proteinExistence type="predicted"/>
<evidence type="ECO:0000256" key="1">
    <source>
        <dbReference type="SAM" id="MobiDB-lite"/>
    </source>
</evidence>
<dbReference type="OMA" id="ILEYRRP"/>
<dbReference type="Pfam" id="PF14009">
    <property type="entry name" value="PADRE"/>
    <property type="match status" value="1"/>
</dbReference>
<evidence type="ECO:0000313" key="3">
    <source>
        <dbReference type="Proteomes" id="UP000824469"/>
    </source>
</evidence>
<dbReference type="Proteomes" id="UP000824469">
    <property type="component" value="Unassembled WGS sequence"/>
</dbReference>
<dbReference type="PANTHER" id="PTHR33148">
    <property type="entry name" value="PLASTID MOVEMENT IMPAIRED PROTEIN-RELATED"/>
    <property type="match status" value="1"/>
</dbReference>
<feature type="region of interest" description="Disordered" evidence="1">
    <location>
        <begin position="137"/>
        <end position="160"/>
    </location>
</feature>
<gene>
    <name evidence="2" type="ORF">KI387_017528</name>
</gene>
<accession>A0AA38GJE6</accession>
<name>A0AA38GJE6_TAXCH</name>
<evidence type="ECO:0000313" key="2">
    <source>
        <dbReference type="EMBL" id="KAH9322889.1"/>
    </source>
</evidence>
<comment type="caution">
    <text evidence="2">The sequence shown here is derived from an EMBL/GenBank/DDBJ whole genome shotgun (WGS) entry which is preliminary data.</text>
</comment>
<protein>
    <submittedName>
        <fullName evidence="2">Uncharacterized protein</fullName>
    </submittedName>
</protein>
<organism evidence="2 3">
    <name type="scientific">Taxus chinensis</name>
    <name type="common">Chinese yew</name>
    <name type="synonym">Taxus wallichiana var. chinensis</name>
    <dbReference type="NCBI Taxonomy" id="29808"/>
    <lineage>
        <taxon>Eukaryota</taxon>
        <taxon>Viridiplantae</taxon>
        <taxon>Streptophyta</taxon>
        <taxon>Embryophyta</taxon>
        <taxon>Tracheophyta</taxon>
        <taxon>Spermatophyta</taxon>
        <taxon>Pinopsida</taxon>
        <taxon>Pinidae</taxon>
        <taxon>Conifers II</taxon>
        <taxon>Cupressales</taxon>
        <taxon>Taxaceae</taxon>
        <taxon>Taxus</taxon>
    </lineage>
</organism>